<dbReference type="Proteomes" id="UP000887116">
    <property type="component" value="Unassembled WGS sequence"/>
</dbReference>
<evidence type="ECO:0000313" key="2">
    <source>
        <dbReference type="Proteomes" id="UP000887116"/>
    </source>
</evidence>
<accession>A0A8X6I2F4</accession>
<protein>
    <submittedName>
        <fullName evidence="1">Uncharacterized protein</fullName>
    </submittedName>
</protein>
<organism evidence="1 2">
    <name type="scientific">Trichonephila clavata</name>
    <name type="common">Joro spider</name>
    <name type="synonym">Nephila clavata</name>
    <dbReference type="NCBI Taxonomy" id="2740835"/>
    <lineage>
        <taxon>Eukaryota</taxon>
        <taxon>Metazoa</taxon>
        <taxon>Ecdysozoa</taxon>
        <taxon>Arthropoda</taxon>
        <taxon>Chelicerata</taxon>
        <taxon>Arachnida</taxon>
        <taxon>Araneae</taxon>
        <taxon>Araneomorphae</taxon>
        <taxon>Entelegynae</taxon>
        <taxon>Araneoidea</taxon>
        <taxon>Nephilidae</taxon>
        <taxon>Trichonephila</taxon>
    </lineage>
</organism>
<proteinExistence type="predicted"/>
<evidence type="ECO:0000313" key="1">
    <source>
        <dbReference type="EMBL" id="GFR14209.1"/>
    </source>
</evidence>
<dbReference type="EMBL" id="BMAO01036943">
    <property type="protein sequence ID" value="GFR14209.1"/>
    <property type="molecule type" value="Genomic_DNA"/>
</dbReference>
<gene>
    <name evidence="1" type="ORF">TNCT_311131</name>
</gene>
<keyword evidence="2" id="KW-1185">Reference proteome</keyword>
<comment type="caution">
    <text evidence="1">The sequence shown here is derived from an EMBL/GenBank/DDBJ whole genome shotgun (WGS) entry which is preliminary data.</text>
</comment>
<name>A0A8X6I2F4_TRICU</name>
<reference evidence="1" key="1">
    <citation type="submission" date="2020-07" db="EMBL/GenBank/DDBJ databases">
        <title>Multicomponent nature underlies the extraordinary mechanical properties of spider dragline silk.</title>
        <authorList>
            <person name="Kono N."/>
            <person name="Nakamura H."/>
            <person name="Mori M."/>
            <person name="Yoshida Y."/>
            <person name="Ohtoshi R."/>
            <person name="Malay A.D."/>
            <person name="Moran D.A.P."/>
            <person name="Tomita M."/>
            <person name="Numata K."/>
            <person name="Arakawa K."/>
        </authorList>
    </citation>
    <scope>NUCLEOTIDE SEQUENCE</scope>
</reference>
<sequence>MTENSTTFDVINQPSVTCILVTKSTDRMPEAAVSADHYTAISYAFASSVLITMIPDSTVSNRADCRGNLLSGEPS</sequence>
<dbReference type="AlphaFoldDB" id="A0A8X6I2F4"/>